<sequence>MIDEAELPGKGAGCVVSVVHYYFKHYGYGEEERTGLHESTSISINTMLAGHTKFAPDWHFGVWFVK</sequence>
<dbReference type="EMBL" id="JAIWYP010000004">
    <property type="protein sequence ID" value="KAH3838429.1"/>
    <property type="molecule type" value="Genomic_DNA"/>
</dbReference>
<reference evidence="1" key="2">
    <citation type="submission" date="2020-11" db="EMBL/GenBank/DDBJ databases">
        <authorList>
            <person name="McCartney M.A."/>
            <person name="Auch B."/>
            <person name="Kono T."/>
            <person name="Mallez S."/>
            <person name="Becker A."/>
            <person name="Gohl D.M."/>
            <person name="Silverstein K.A.T."/>
            <person name="Koren S."/>
            <person name="Bechman K.B."/>
            <person name="Herman A."/>
            <person name="Abrahante J.E."/>
            <person name="Garbe J."/>
        </authorList>
    </citation>
    <scope>NUCLEOTIDE SEQUENCE</scope>
    <source>
        <strain evidence="1">Duluth1</strain>
        <tissue evidence="1">Whole animal</tissue>
    </source>
</reference>
<proteinExistence type="predicted"/>
<evidence type="ECO:0000313" key="1">
    <source>
        <dbReference type="EMBL" id="KAH3838429.1"/>
    </source>
</evidence>
<protein>
    <submittedName>
        <fullName evidence="1">Uncharacterized protein</fullName>
    </submittedName>
</protein>
<comment type="caution">
    <text evidence="1">The sequence shown here is derived from an EMBL/GenBank/DDBJ whole genome shotgun (WGS) entry which is preliminary data.</text>
</comment>
<evidence type="ECO:0000313" key="2">
    <source>
        <dbReference type="Proteomes" id="UP000828390"/>
    </source>
</evidence>
<dbReference type="Proteomes" id="UP000828390">
    <property type="component" value="Unassembled WGS sequence"/>
</dbReference>
<reference evidence="1" key="1">
    <citation type="journal article" date="2019" name="bioRxiv">
        <title>The Genome of the Zebra Mussel, Dreissena polymorpha: A Resource for Invasive Species Research.</title>
        <authorList>
            <person name="McCartney M.A."/>
            <person name="Auch B."/>
            <person name="Kono T."/>
            <person name="Mallez S."/>
            <person name="Zhang Y."/>
            <person name="Obille A."/>
            <person name="Becker A."/>
            <person name="Abrahante J.E."/>
            <person name="Garbe J."/>
            <person name="Badalamenti J.P."/>
            <person name="Herman A."/>
            <person name="Mangelson H."/>
            <person name="Liachko I."/>
            <person name="Sullivan S."/>
            <person name="Sone E.D."/>
            <person name="Koren S."/>
            <person name="Silverstein K.A.T."/>
            <person name="Beckman K.B."/>
            <person name="Gohl D.M."/>
        </authorList>
    </citation>
    <scope>NUCLEOTIDE SEQUENCE</scope>
    <source>
        <strain evidence="1">Duluth1</strain>
        <tissue evidence="1">Whole animal</tissue>
    </source>
</reference>
<keyword evidence="2" id="KW-1185">Reference proteome</keyword>
<dbReference type="AlphaFoldDB" id="A0A9D4KFE4"/>
<name>A0A9D4KFE4_DREPO</name>
<gene>
    <name evidence="1" type="ORF">DPMN_111838</name>
</gene>
<organism evidence="1 2">
    <name type="scientific">Dreissena polymorpha</name>
    <name type="common">Zebra mussel</name>
    <name type="synonym">Mytilus polymorpha</name>
    <dbReference type="NCBI Taxonomy" id="45954"/>
    <lineage>
        <taxon>Eukaryota</taxon>
        <taxon>Metazoa</taxon>
        <taxon>Spiralia</taxon>
        <taxon>Lophotrochozoa</taxon>
        <taxon>Mollusca</taxon>
        <taxon>Bivalvia</taxon>
        <taxon>Autobranchia</taxon>
        <taxon>Heteroconchia</taxon>
        <taxon>Euheterodonta</taxon>
        <taxon>Imparidentia</taxon>
        <taxon>Neoheterodontei</taxon>
        <taxon>Myida</taxon>
        <taxon>Dreissenoidea</taxon>
        <taxon>Dreissenidae</taxon>
        <taxon>Dreissena</taxon>
    </lineage>
</organism>
<accession>A0A9D4KFE4</accession>